<dbReference type="Gene3D" id="1.10.45.10">
    <property type="entry name" value="Vanillyl-alcohol Oxidase, Chain A, domain 4"/>
    <property type="match status" value="1"/>
</dbReference>
<dbReference type="InterPro" id="IPR036318">
    <property type="entry name" value="FAD-bd_PCMH-like_sf"/>
</dbReference>
<evidence type="ECO:0000256" key="1">
    <source>
        <dbReference type="ARBA" id="ARBA00022630"/>
    </source>
</evidence>
<dbReference type="PANTHER" id="PTHR43762:SF1">
    <property type="entry name" value="D-ARABINONO-1,4-LACTONE OXIDASE"/>
    <property type="match status" value="1"/>
</dbReference>
<dbReference type="Proteomes" id="UP001175780">
    <property type="component" value="Unassembled WGS sequence"/>
</dbReference>
<feature type="domain" description="Cholesterol oxidase substrate-binding" evidence="3">
    <location>
        <begin position="121"/>
        <end position="455"/>
    </location>
</feature>
<dbReference type="InterPro" id="IPR016169">
    <property type="entry name" value="FAD-bd_PCMH_sub2"/>
</dbReference>
<reference evidence="4" key="1">
    <citation type="submission" date="2023-07" db="EMBL/GenBank/DDBJ databases">
        <title>Whole genome sequencing of environmental Acinetobacter calcoaceticus-baumannii complex from non-hospital environment.</title>
        <authorList>
            <person name="Wee S.K."/>
            <person name="Khoo E.Z.Y."/>
            <person name="Mohammad T.A.-H."/>
            <person name="Tan S.E.K."/>
            <person name="Yap E.P.H."/>
        </authorList>
    </citation>
    <scope>NUCLEOTIDE SEQUENCE</scope>
    <source>
        <strain evidence="4">PUMA0118</strain>
    </source>
</reference>
<sequence length="455" mass="50798">SLITVETGAQMENLLDAMQSRGFGFVATPAPGDLTVGGVLAIDGHGTGIPALSETRLLGQTYGSLSNLIISITAVVFDSSTQTYVPKLFKRDEEDIGALLVHLGRAFILSVQLQSSVNQYLRCESFTHIHINELFAADSKSGRTFSHYLDKSGRVEAIWFPFTEHPWLKIWSISPQKPTTSRLVNQPFNYVFSDNLPETITDFINNIIVGNQGYLTPAFGQFQLQLSTLGLNGSPFSGISTILTGGLISSQSRDLWGASKDLLLYVKPTTLRVTANGYAVITSRNNVQRVIHDFCENYKQRVDNYKKNDRYPMNGPVEIRVTGLDRPEDSIIPNAQTPILSAIKPCPDHPEWDCAVWFDILTLPGTSYAAEFYAETEQWMLQRYQGDSLIRPEWSKGWGYTTTNAWADPFYIKQHIPQSHATGQPNHLTLEAAKTILDRLDPHRLFTSPLLDQLL</sequence>
<name>A0ABT8ZBQ2_9GAMM</name>
<dbReference type="SUPFAM" id="SSF56176">
    <property type="entry name" value="FAD-binding/transporter-associated domain-like"/>
    <property type="match status" value="1"/>
</dbReference>
<dbReference type="InterPro" id="IPR015213">
    <property type="entry name" value="Cholesterol_OX_subst-bd"/>
</dbReference>
<comment type="caution">
    <text evidence="4">The sequence shown here is derived from an EMBL/GenBank/DDBJ whole genome shotgun (WGS) entry which is preliminary data.</text>
</comment>
<dbReference type="InterPro" id="IPR010031">
    <property type="entry name" value="FAD_lactone_oxidase-like"/>
</dbReference>
<evidence type="ECO:0000256" key="2">
    <source>
        <dbReference type="ARBA" id="ARBA00022827"/>
    </source>
</evidence>
<keyword evidence="1" id="KW-0285">Flavoprotein</keyword>
<dbReference type="RefSeq" id="WP_304457289.1">
    <property type="nucleotide sequence ID" value="NZ_JAUPID010000011.1"/>
</dbReference>
<organism evidence="4 5">
    <name type="scientific">Acinetobacter geminorum</name>
    <dbReference type="NCBI Taxonomy" id="2730922"/>
    <lineage>
        <taxon>Bacteria</taxon>
        <taxon>Pseudomonadati</taxon>
        <taxon>Pseudomonadota</taxon>
        <taxon>Gammaproteobacteria</taxon>
        <taxon>Moraxellales</taxon>
        <taxon>Moraxellaceae</taxon>
        <taxon>Acinetobacter</taxon>
    </lineage>
</organism>
<gene>
    <name evidence="4" type="ORF">Q5X34_10690</name>
</gene>
<dbReference type="EMBL" id="JAUPID010000011">
    <property type="protein sequence ID" value="MDO7362149.1"/>
    <property type="molecule type" value="Genomic_DNA"/>
</dbReference>
<accession>A0ABT8ZBQ2</accession>
<dbReference type="InterPro" id="IPR016171">
    <property type="entry name" value="Vanillyl_alc_oxidase_C-sub2"/>
</dbReference>
<dbReference type="Gene3D" id="3.40.462.10">
    <property type="entry name" value="FAD-linked oxidases, C-terminal domain"/>
    <property type="match status" value="1"/>
</dbReference>
<keyword evidence="2" id="KW-0274">FAD</keyword>
<dbReference type="SUPFAM" id="SSF55103">
    <property type="entry name" value="FAD-linked oxidases, C-terminal domain"/>
    <property type="match status" value="1"/>
</dbReference>
<protein>
    <submittedName>
        <fullName evidence="4">Cholesterol oxidase substrate-binding domain-containing protein</fullName>
    </submittedName>
</protein>
<evidence type="ECO:0000313" key="5">
    <source>
        <dbReference type="Proteomes" id="UP001175780"/>
    </source>
</evidence>
<feature type="non-terminal residue" evidence="4">
    <location>
        <position position="1"/>
    </location>
</feature>
<dbReference type="Gene3D" id="3.30.465.10">
    <property type="match status" value="1"/>
</dbReference>
<dbReference type="PANTHER" id="PTHR43762">
    <property type="entry name" value="L-GULONOLACTONE OXIDASE"/>
    <property type="match status" value="1"/>
</dbReference>
<dbReference type="InterPro" id="IPR016170">
    <property type="entry name" value="Cytok_DH_C_sf"/>
</dbReference>
<evidence type="ECO:0000313" key="4">
    <source>
        <dbReference type="EMBL" id="MDO7362149.1"/>
    </source>
</evidence>
<proteinExistence type="predicted"/>
<evidence type="ECO:0000259" key="3">
    <source>
        <dbReference type="Pfam" id="PF09129"/>
    </source>
</evidence>
<keyword evidence="5" id="KW-1185">Reference proteome</keyword>
<dbReference type="InterPro" id="IPR016164">
    <property type="entry name" value="FAD-linked_Oxase-like_C"/>
</dbReference>
<dbReference type="Pfam" id="PF09129">
    <property type="entry name" value="Chol_subst-bind"/>
    <property type="match status" value="1"/>
</dbReference>